<dbReference type="Proteomes" id="UP000186221">
    <property type="component" value="Unassembled WGS sequence"/>
</dbReference>
<dbReference type="RefSeq" id="WP_076486084.1">
    <property type="nucleotide sequence ID" value="NZ_FTOG01000012.1"/>
</dbReference>
<name>A0A1N7Q1J8_9RHOB</name>
<keyword evidence="1" id="KW-1133">Transmembrane helix</keyword>
<sequence>MLKHDHILCAYRSPFGITPQVHWARPGITLDEAIDGFKPALPPEFRRYGVICLNGHPVPRKNWHRVRPKSPSPGRPVELSFSLPPRGGDGGGKKVFAFIASIALSLATGWVLAGNMASKWGLAAFKAGSAAAFAAAAGIQVVGALLITALSPSPKSDNQSDRWRNEGTASLRGNVLDPNGAIPRVLGERKIFPPLGTEPLTYFDGADEIVEAAYVLAGPHRLTDIRIGAASAYDTPGVEIETREGWPGDRPLWLLRRQSRTEAPQAELTPHQVDSEDASLLDPTLDLSLTVPQPQVLATWDKPDEHQVQMIFAQGLNFEGGSTKLRVPVRIRMRQRGTTAWRNLPELHFQGASLRQMRSTIRLVWTEEAATPAAATSEGWVEARRNCPDQAVSPAEGGWTADDAFGAAGDAWMDASNLGTTGVTGVTLDRYTATIHLDPALWPPGRWEIEITRGAVFTQASYSAAAYTVNGSVWALFGYRDPATPRIAMSRNMIADALILLRSVSIWNETPIVPGDMAIVAIRARNKQLDRVSVVAGGWVPDWDGEAWRDWAVTDNPAPHLRDIYAGRLNADALPAELVDTAGLVAWRDECSAKDWRVNAVIEDQGAAAAAAIVASCGYGQPYASEIWGVVVDRDTSEEAPVQLFTPRNSAEFSWRRAMPRLPDGLRVNFRDAAIDYEARQITVLRPGGSPRGVLEQVDYEGLVTEDEVRARARYDLAQPRHRGTYYSLTAPAEAIVCRRGSLVAVQHDQIERHGATARVATVWLNTEGLVAALDLEADVPLISRPSWAAIADLSTVGDVSLIGALSAALVRRADGSSTIHPLIGDGDSDKIVFATPANPDGIKEGTLVSVGLHGRETLRCKVLDIEPRDDLQATLTLVDEANEVHHDG</sequence>
<dbReference type="OrthoDB" id="7349961at2"/>
<feature type="transmembrane region" description="Helical" evidence="1">
    <location>
        <begin position="130"/>
        <end position="150"/>
    </location>
</feature>
<proteinExistence type="predicted"/>
<protein>
    <recommendedName>
        <fullName evidence="4">Phage tail protein</fullName>
    </recommendedName>
</protein>
<gene>
    <name evidence="2" type="ORF">SAMN05421580_11263</name>
</gene>
<accession>A0A1N7Q1J8</accession>
<keyword evidence="1" id="KW-0472">Membrane</keyword>
<reference evidence="3" key="1">
    <citation type="submission" date="2017-01" db="EMBL/GenBank/DDBJ databases">
        <authorList>
            <person name="Varghese N."/>
            <person name="Submissions S."/>
        </authorList>
    </citation>
    <scope>NUCLEOTIDE SEQUENCE [LARGE SCALE GENOMIC DNA]</scope>
    <source>
        <strain evidence="3">DSM 19945</strain>
    </source>
</reference>
<dbReference type="EMBL" id="FTOG01000012">
    <property type="protein sequence ID" value="SIT16539.1"/>
    <property type="molecule type" value="Genomic_DNA"/>
</dbReference>
<dbReference type="STRING" id="453582.SAMN05421580_11263"/>
<keyword evidence="1" id="KW-0812">Transmembrane</keyword>
<evidence type="ECO:0000313" key="2">
    <source>
        <dbReference type="EMBL" id="SIT16539.1"/>
    </source>
</evidence>
<evidence type="ECO:0000256" key="1">
    <source>
        <dbReference type="SAM" id="Phobius"/>
    </source>
</evidence>
<feature type="transmembrane region" description="Helical" evidence="1">
    <location>
        <begin position="95"/>
        <end position="118"/>
    </location>
</feature>
<dbReference type="AlphaFoldDB" id="A0A1N7Q1J8"/>
<keyword evidence="3" id="KW-1185">Reference proteome</keyword>
<organism evidence="2 3">
    <name type="scientific">Rhodobacter aestuarii</name>
    <dbReference type="NCBI Taxonomy" id="453582"/>
    <lineage>
        <taxon>Bacteria</taxon>
        <taxon>Pseudomonadati</taxon>
        <taxon>Pseudomonadota</taxon>
        <taxon>Alphaproteobacteria</taxon>
        <taxon>Rhodobacterales</taxon>
        <taxon>Rhodobacter group</taxon>
        <taxon>Rhodobacter</taxon>
    </lineage>
</organism>
<evidence type="ECO:0008006" key="4">
    <source>
        <dbReference type="Google" id="ProtNLM"/>
    </source>
</evidence>
<evidence type="ECO:0000313" key="3">
    <source>
        <dbReference type="Proteomes" id="UP000186221"/>
    </source>
</evidence>